<dbReference type="EMBL" id="EQ973955">
    <property type="protein sequence ID" value="EEF37145.1"/>
    <property type="molecule type" value="Genomic_DNA"/>
</dbReference>
<accession>B9SGR0</accession>
<feature type="compositionally biased region" description="Basic and acidic residues" evidence="1">
    <location>
        <begin position="9"/>
        <end position="22"/>
    </location>
</feature>
<keyword evidence="3" id="KW-1185">Reference proteome</keyword>
<dbReference type="AlphaFoldDB" id="B9SGR0"/>
<name>B9SGR0_RICCO</name>
<protein>
    <submittedName>
        <fullName evidence="2">Uncharacterized protein</fullName>
    </submittedName>
</protein>
<gene>
    <name evidence="2" type="ORF">RCOM_0819590</name>
</gene>
<dbReference type="InParanoid" id="B9SGR0"/>
<dbReference type="Proteomes" id="UP000008311">
    <property type="component" value="Unassembled WGS sequence"/>
</dbReference>
<proteinExistence type="predicted"/>
<evidence type="ECO:0000256" key="1">
    <source>
        <dbReference type="SAM" id="MobiDB-lite"/>
    </source>
</evidence>
<feature type="region of interest" description="Disordered" evidence="1">
    <location>
        <begin position="1"/>
        <end position="22"/>
    </location>
</feature>
<organism evidence="2 3">
    <name type="scientific">Ricinus communis</name>
    <name type="common">Castor bean</name>
    <dbReference type="NCBI Taxonomy" id="3988"/>
    <lineage>
        <taxon>Eukaryota</taxon>
        <taxon>Viridiplantae</taxon>
        <taxon>Streptophyta</taxon>
        <taxon>Embryophyta</taxon>
        <taxon>Tracheophyta</taxon>
        <taxon>Spermatophyta</taxon>
        <taxon>Magnoliopsida</taxon>
        <taxon>eudicotyledons</taxon>
        <taxon>Gunneridae</taxon>
        <taxon>Pentapetalae</taxon>
        <taxon>rosids</taxon>
        <taxon>fabids</taxon>
        <taxon>Malpighiales</taxon>
        <taxon>Euphorbiaceae</taxon>
        <taxon>Acalyphoideae</taxon>
        <taxon>Acalypheae</taxon>
        <taxon>Ricinus</taxon>
    </lineage>
</organism>
<reference evidence="3" key="1">
    <citation type="journal article" date="2010" name="Nat. Biotechnol.">
        <title>Draft genome sequence of the oilseed species Ricinus communis.</title>
        <authorList>
            <person name="Chan A.P."/>
            <person name="Crabtree J."/>
            <person name="Zhao Q."/>
            <person name="Lorenzi H."/>
            <person name="Orvis J."/>
            <person name="Puiu D."/>
            <person name="Melake-Berhan A."/>
            <person name="Jones K.M."/>
            <person name="Redman J."/>
            <person name="Chen G."/>
            <person name="Cahoon E.B."/>
            <person name="Gedil M."/>
            <person name="Stanke M."/>
            <person name="Haas B.J."/>
            <person name="Wortman J.R."/>
            <person name="Fraser-Liggett C.M."/>
            <person name="Ravel J."/>
            <person name="Rabinowicz P.D."/>
        </authorList>
    </citation>
    <scope>NUCLEOTIDE SEQUENCE [LARGE SCALE GENOMIC DNA]</scope>
    <source>
        <strain evidence="3">cv. Hale</strain>
    </source>
</reference>
<sequence>MDIPPSMFDFEKSNHEKEKAPKQEGKGYIYMNIIFKIEQIGKGPSLLDELFKKGVTGAARRFARKATEERNAAQLQLQQTTSPVPPMFVLFDPGNPSMYPWMLKNQT</sequence>
<evidence type="ECO:0000313" key="2">
    <source>
        <dbReference type="EMBL" id="EEF37145.1"/>
    </source>
</evidence>
<evidence type="ECO:0000313" key="3">
    <source>
        <dbReference type="Proteomes" id="UP000008311"/>
    </source>
</evidence>